<evidence type="ECO:0000259" key="1">
    <source>
        <dbReference type="Pfam" id="PF07603"/>
    </source>
</evidence>
<proteinExistence type="predicted"/>
<evidence type="ECO:0000313" key="3">
    <source>
        <dbReference type="Proteomes" id="UP001595722"/>
    </source>
</evidence>
<feature type="domain" description="Lcl C-terminal" evidence="1">
    <location>
        <begin position="49"/>
        <end position="138"/>
    </location>
</feature>
<comment type="caution">
    <text evidence="2">The sequence shown here is derived from an EMBL/GenBank/DDBJ whole genome shotgun (WGS) entry which is preliminary data.</text>
</comment>
<gene>
    <name evidence="2" type="ORF">ACFOMG_03905</name>
</gene>
<accession>A0ABV7VP73</accession>
<dbReference type="RefSeq" id="WP_376864910.1">
    <property type="nucleotide sequence ID" value="NZ_JBHRYB010000003.1"/>
</dbReference>
<dbReference type="InterPro" id="IPR011460">
    <property type="entry name" value="Lcl_C"/>
</dbReference>
<sequence length="175" mass="19575">MSNKQLIIIFLSLLPLPLLGAEERQQLCTEALPESTPAEHFIVQADPATVLHISTNLVWQRCLLGQQFNAGRCEGEPLNFVPRQQGRLTPATHDASIILEQLLSDFPGWRLANEKELLSIVEYRCIQPRINTAVFPGFGRIFRPSDQQVSVAHFIGHADAGATAMTMYRLVKNNE</sequence>
<name>A0ABV7VP73_9GAMM</name>
<organism evidence="2 3">
    <name type="scientific">Bacterioplanoides pacificum</name>
    <dbReference type="NCBI Taxonomy" id="1171596"/>
    <lineage>
        <taxon>Bacteria</taxon>
        <taxon>Pseudomonadati</taxon>
        <taxon>Pseudomonadota</taxon>
        <taxon>Gammaproteobacteria</taxon>
        <taxon>Oceanospirillales</taxon>
        <taxon>Oceanospirillaceae</taxon>
        <taxon>Bacterioplanoides</taxon>
    </lineage>
</organism>
<protein>
    <submittedName>
        <fullName evidence="2">DUF1566 domain-containing protein</fullName>
    </submittedName>
</protein>
<dbReference type="Pfam" id="PF07603">
    <property type="entry name" value="Lcl_C"/>
    <property type="match status" value="1"/>
</dbReference>
<reference evidence="3" key="1">
    <citation type="journal article" date="2019" name="Int. J. Syst. Evol. Microbiol.">
        <title>The Global Catalogue of Microorganisms (GCM) 10K type strain sequencing project: providing services to taxonomists for standard genome sequencing and annotation.</title>
        <authorList>
            <consortium name="The Broad Institute Genomics Platform"/>
            <consortium name="The Broad Institute Genome Sequencing Center for Infectious Disease"/>
            <person name="Wu L."/>
            <person name="Ma J."/>
        </authorList>
    </citation>
    <scope>NUCLEOTIDE SEQUENCE [LARGE SCALE GENOMIC DNA]</scope>
    <source>
        <strain evidence="3">KCTC 42424</strain>
    </source>
</reference>
<dbReference type="Proteomes" id="UP001595722">
    <property type="component" value="Unassembled WGS sequence"/>
</dbReference>
<evidence type="ECO:0000313" key="2">
    <source>
        <dbReference type="EMBL" id="MFC3679254.1"/>
    </source>
</evidence>
<keyword evidence="3" id="KW-1185">Reference proteome</keyword>
<dbReference type="EMBL" id="JBHRYB010000003">
    <property type="protein sequence ID" value="MFC3679254.1"/>
    <property type="molecule type" value="Genomic_DNA"/>
</dbReference>